<feature type="region of interest" description="Disordered" evidence="23">
    <location>
        <begin position="669"/>
        <end position="707"/>
    </location>
</feature>
<evidence type="ECO:0000256" key="18">
    <source>
        <dbReference type="ARBA" id="ARBA00044969"/>
    </source>
</evidence>
<dbReference type="GO" id="GO:0006139">
    <property type="term" value="P:nucleobase-containing compound metabolic process"/>
    <property type="evidence" value="ECO:0007669"/>
    <property type="project" value="InterPro"/>
</dbReference>
<dbReference type="CDD" id="cd18788">
    <property type="entry name" value="SF2_C_XPD"/>
    <property type="match status" value="1"/>
</dbReference>
<evidence type="ECO:0000256" key="20">
    <source>
        <dbReference type="ARBA" id="ARBA00045008"/>
    </source>
</evidence>
<evidence type="ECO:0000256" key="1">
    <source>
        <dbReference type="ARBA" id="ARBA00001966"/>
    </source>
</evidence>
<evidence type="ECO:0000256" key="17">
    <source>
        <dbReference type="ARBA" id="ARBA00029709"/>
    </source>
</evidence>
<dbReference type="SMART" id="SM00491">
    <property type="entry name" value="HELICc2"/>
    <property type="match status" value="1"/>
</dbReference>
<dbReference type="Pfam" id="PF06733">
    <property type="entry name" value="DEAD_2"/>
    <property type="match status" value="1"/>
</dbReference>
<feature type="region of interest" description="Disordered" evidence="23">
    <location>
        <begin position="122"/>
        <end position="156"/>
    </location>
</feature>
<comment type="similarity">
    <text evidence="3">Belongs to the DEAD box helicase family. DEAH subfamily. DDX11/CHL1 sub-subfamily.</text>
</comment>
<proteinExistence type="inferred from homology"/>
<keyword evidence="16" id="KW-0131">Cell cycle</keyword>
<evidence type="ECO:0000256" key="4">
    <source>
        <dbReference type="ARBA" id="ARBA00016387"/>
    </source>
</evidence>
<dbReference type="GO" id="GO:0046872">
    <property type="term" value="F:metal ion binding"/>
    <property type="evidence" value="ECO:0007669"/>
    <property type="project" value="UniProtKB-KW"/>
</dbReference>
<dbReference type="NCBIfam" id="TIGR00604">
    <property type="entry name" value="rad3"/>
    <property type="match status" value="1"/>
</dbReference>
<dbReference type="SUPFAM" id="SSF52540">
    <property type="entry name" value="P-loop containing nucleoside triphosphate hydrolases"/>
    <property type="match status" value="1"/>
</dbReference>
<dbReference type="PROSITE" id="PS51193">
    <property type="entry name" value="HELICASE_ATP_BIND_2"/>
    <property type="match status" value="1"/>
</dbReference>
<evidence type="ECO:0000256" key="10">
    <source>
        <dbReference type="ARBA" id="ARBA00022840"/>
    </source>
</evidence>
<evidence type="ECO:0000256" key="6">
    <source>
        <dbReference type="ARBA" id="ARBA00022723"/>
    </source>
</evidence>
<comment type="cofactor">
    <cofactor evidence="1">
        <name>[4Fe-4S] cluster</name>
        <dbReference type="ChEBI" id="CHEBI:49883"/>
    </cofactor>
</comment>
<keyword evidence="10" id="KW-0067">ATP-binding</keyword>
<gene>
    <name evidence="25" type="ORF">TT172_LOCUS8190</name>
</gene>
<dbReference type="InterPro" id="IPR013020">
    <property type="entry name" value="Rad3/Chl1-like"/>
</dbReference>
<comment type="catalytic activity">
    <reaction evidence="22">
        <text>ATP + H2O = ADP + phosphate + H(+)</text>
        <dbReference type="Rhea" id="RHEA:13065"/>
        <dbReference type="ChEBI" id="CHEBI:15377"/>
        <dbReference type="ChEBI" id="CHEBI:15378"/>
        <dbReference type="ChEBI" id="CHEBI:30616"/>
        <dbReference type="ChEBI" id="CHEBI:43474"/>
        <dbReference type="ChEBI" id="CHEBI:456216"/>
        <dbReference type="EC" id="5.6.2.3"/>
    </reaction>
</comment>
<keyword evidence="12" id="KW-0411">Iron-sulfur</keyword>
<keyword evidence="13" id="KW-0238">DNA-binding</keyword>
<dbReference type="InterPro" id="IPR006555">
    <property type="entry name" value="ATP-dep_Helicase_C"/>
</dbReference>
<evidence type="ECO:0000256" key="3">
    <source>
        <dbReference type="ARBA" id="ARBA00008435"/>
    </source>
</evidence>
<evidence type="ECO:0000256" key="15">
    <source>
        <dbReference type="ARBA" id="ARBA00023242"/>
    </source>
</evidence>
<keyword evidence="11" id="KW-0408">Iron</keyword>
<keyword evidence="9" id="KW-0347">Helicase</keyword>
<evidence type="ECO:0000259" key="24">
    <source>
        <dbReference type="PROSITE" id="PS51193"/>
    </source>
</evidence>
<dbReference type="GO" id="GO:0034085">
    <property type="term" value="P:establishment of sister chromatid cohesion"/>
    <property type="evidence" value="ECO:0007669"/>
    <property type="project" value="TreeGrafter"/>
</dbReference>
<keyword evidence="15" id="KW-0539">Nucleus</keyword>
<keyword evidence="6" id="KW-0479">Metal-binding</keyword>
<evidence type="ECO:0000256" key="2">
    <source>
        <dbReference type="ARBA" id="ARBA00004123"/>
    </source>
</evidence>
<evidence type="ECO:0000256" key="8">
    <source>
        <dbReference type="ARBA" id="ARBA00022801"/>
    </source>
</evidence>
<dbReference type="Proteomes" id="UP000289323">
    <property type="component" value="Unassembled WGS sequence"/>
</dbReference>
<evidence type="ECO:0000256" key="22">
    <source>
        <dbReference type="ARBA" id="ARBA00048954"/>
    </source>
</evidence>
<reference evidence="25 26" key="1">
    <citation type="submission" date="2018-04" db="EMBL/GenBank/DDBJ databases">
        <authorList>
            <person name="Huttner S."/>
            <person name="Dainat J."/>
        </authorList>
    </citation>
    <scope>NUCLEOTIDE SEQUENCE [LARGE SCALE GENOMIC DNA]</scope>
</reference>
<evidence type="ECO:0000256" key="11">
    <source>
        <dbReference type="ARBA" id="ARBA00023004"/>
    </source>
</evidence>
<comment type="function">
    <text evidence="21">ATP-dependent DNA helicase important for chromosome transmission and normal cell cycle progression in G(2)/M. May have a role in changing DNA topology to allow the loading of proteins involved in maintaining sister chromatid cohesion in the vicinity of the centromeres. Has a specific role in chromosome segregation during meiosis II.</text>
</comment>
<dbReference type="InterPro" id="IPR014013">
    <property type="entry name" value="Helic_SF1/SF2_ATP-bd_DinG/Rad3"/>
</dbReference>
<keyword evidence="14" id="KW-0413">Isomerase</keyword>
<feature type="region of interest" description="Disordered" evidence="23">
    <location>
        <begin position="1"/>
        <end position="20"/>
    </location>
</feature>
<dbReference type="GO" id="GO:0043139">
    <property type="term" value="F:5'-3' DNA helicase activity"/>
    <property type="evidence" value="ECO:0007669"/>
    <property type="project" value="UniProtKB-EC"/>
</dbReference>
<comment type="subcellular location">
    <subcellularLocation>
        <location evidence="2">Nucleus</location>
    </subcellularLocation>
</comment>
<evidence type="ECO:0000256" key="13">
    <source>
        <dbReference type="ARBA" id="ARBA00023125"/>
    </source>
</evidence>
<evidence type="ECO:0000313" key="25">
    <source>
        <dbReference type="EMBL" id="SPQ25771.1"/>
    </source>
</evidence>
<keyword evidence="8" id="KW-0378">Hydrolase</keyword>
<dbReference type="AlphaFoldDB" id="A0A3S4AXS6"/>
<sequence>MSDDDDDDNKTNNAPPIDFHHPYQPYDVQLQFMRTVYDVLEKGNGQVGILESPTGTGKSLSLICASLTWLRAHKRARYEASVDATAAAMAGEPQWMVEAALRRRREELARRWEDRERALERARARERAMEVRGRERAAKRARVDQLNEGGGRTRKEKDGEIYYTSRTHSQLTQFISQLRRPAFPPSIPAEMVSCSAEADGMPAAETVKQLPLSSRQKLCINPSVARLGSLSAINDRCTELQQSKPKERCPFMPNAENLKQTHEFRDSVLATLPDIEDLHRVGKELQVCPYYASRTAIPGAEVITLPYPLLLQKSAREALGIKLEGNVVIIDEAHNIMDAVANVHAAEIRLSELRRARQMLGLYVKRFGKKLKAENRVMVAQVGKVVESLSECLNALLSVKGGQGIVDSNTVLKARGADLINLYQLVRYIQESKLAYKVESYASYAEEQESTTANGSKPPTSTPVLHTLVSFLTSLTNLSTEGRIFYEKISSTPSDIKLSYLLLSPTHAFSSIASAARAVILAGGTMSPFDDYRAHLFPTLPPDKITTLSCGHVIPSSTASDSFEFSFQKRSDRAMIRQLGLALLNICSVVPDGVVVFFPSYGYLDEPKPKTGAVLLSVVGGKLSEGINFADRLGRCVIVVGLPYPNIHAPDWKARLEYVEATALSRLRDHTHTNTRAERPVQDQDQDQGQNPLPTPTREDREQAKQAAREFYENACMRAVNQSIGRVIRHRGDYAAVVLVDRRFGAERVRAKLPGWIRAGLPSAGEEARGLGTIPQQLFQHVLWTGQISPVSPGRKSVFDMAANHLFDTVKEHLTSMRHRYAAVDPSGRKLLEVKSRFQREAPSTLCFNKH</sequence>
<accession>A0A3S4AXS6</accession>
<keyword evidence="7" id="KW-0547">Nucleotide-binding</keyword>
<feature type="domain" description="Helicase ATP-binding" evidence="24">
    <location>
        <begin position="15"/>
        <end position="383"/>
    </location>
</feature>
<evidence type="ECO:0000256" key="14">
    <source>
        <dbReference type="ARBA" id="ARBA00023235"/>
    </source>
</evidence>
<evidence type="ECO:0000256" key="19">
    <source>
        <dbReference type="ARBA" id="ARBA00044998"/>
    </source>
</evidence>
<dbReference type="GO" id="GO:0005524">
    <property type="term" value="F:ATP binding"/>
    <property type="evidence" value="ECO:0007669"/>
    <property type="project" value="UniProtKB-KW"/>
</dbReference>
<dbReference type="FunFam" id="3.40.50.300:FF:002774">
    <property type="entry name" value="ATP-dependent DNA helicase chl1"/>
    <property type="match status" value="1"/>
</dbReference>
<protein>
    <recommendedName>
        <fullName evidence="5">ATP-dependent DNA helicase CHL1</fullName>
        <ecNumber evidence="18">5.6.2.3</ecNumber>
    </recommendedName>
    <alternativeName>
        <fullName evidence="4">ATP-dependent DNA helicase chl1</fullName>
    </alternativeName>
    <alternativeName>
        <fullName evidence="17">Chromosome loss protein 1</fullName>
    </alternativeName>
    <alternativeName>
        <fullName evidence="19 20">DNA 5'-3' helicase CHL1</fullName>
    </alternativeName>
</protein>
<evidence type="ECO:0000256" key="5">
    <source>
        <dbReference type="ARBA" id="ARBA00017386"/>
    </source>
</evidence>
<dbReference type="EC" id="5.6.2.3" evidence="18"/>
<dbReference type="GO" id="GO:0005634">
    <property type="term" value="C:nucleus"/>
    <property type="evidence" value="ECO:0007669"/>
    <property type="project" value="UniProtKB-SubCell"/>
</dbReference>
<dbReference type="Pfam" id="PF13307">
    <property type="entry name" value="Helicase_C_2"/>
    <property type="match status" value="1"/>
</dbReference>
<feature type="compositionally biased region" description="Basic and acidic residues" evidence="23">
    <location>
        <begin position="669"/>
        <end position="682"/>
    </location>
</feature>
<name>A0A3S4AXS6_9PEZI</name>
<evidence type="ECO:0000256" key="16">
    <source>
        <dbReference type="ARBA" id="ARBA00023306"/>
    </source>
</evidence>
<evidence type="ECO:0000256" key="12">
    <source>
        <dbReference type="ARBA" id="ARBA00023014"/>
    </source>
</evidence>
<evidence type="ECO:0000256" key="21">
    <source>
        <dbReference type="ARBA" id="ARBA00045702"/>
    </source>
</evidence>
<dbReference type="InterPro" id="IPR045028">
    <property type="entry name" value="DinG/Rad3-like"/>
</dbReference>
<dbReference type="EMBL" id="OUUZ01000015">
    <property type="protein sequence ID" value="SPQ25771.1"/>
    <property type="molecule type" value="Genomic_DNA"/>
</dbReference>
<dbReference type="InterPro" id="IPR010614">
    <property type="entry name" value="RAD3-like_helicase_DEAD"/>
</dbReference>
<dbReference type="InterPro" id="IPR006554">
    <property type="entry name" value="Helicase-like_DEXD_c2"/>
</dbReference>
<dbReference type="GO" id="GO:0003677">
    <property type="term" value="F:DNA binding"/>
    <property type="evidence" value="ECO:0007669"/>
    <property type="project" value="UniProtKB-KW"/>
</dbReference>
<evidence type="ECO:0000256" key="9">
    <source>
        <dbReference type="ARBA" id="ARBA00022806"/>
    </source>
</evidence>
<evidence type="ECO:0000256" key="23">
    <source>
        <dbReference type="SAM" id="MobiDB-lite"/>
    </source>
</evidence>
<dbReference type="Gene3D" id="3.40.50.300">
    <property type="entry name" value="P-loop containing nucleotide triphosphate hydrolases"/>
    <property type="match status" value="3"/>
</dbReference>
<feature type="compositionally biased region" description="Basic and acidic residues" evidence="23">
    <location>
        <begin position="697"/>
        <end position="707"/>
    </location>
</feature>
<dbReference type="SMART" id="SM00488">
    <property type="entry name" value="DEXDc2"/>
    <property type="match status" value="1"/>
</dbReference>
<dbReference type="GO" id="GO:0016818">
    <property type="term" value="F:hydrolase activity, acting on acid anhydrides, in phosphorus-containing anhydrides"/>
    <property type="evidence" value="ECO:0007669"/>
    <property type="project" value="InterPro"/>
</dbReference>
<organism evidence="25 26">
    <name type="scientific">Thermothielavioides terrestris</name>
    <dbReference type="NCBI Taxonomy" id="2587410"/>
    <lineage>
        <taxon>Eukaryota</taxon>
        <taxon>Fungi</taxon>
        <taxon>Dikarya</taxon>
        <taxon>Ascomycota</taxon>
        <taxon>Pezizomycotina</taxon>
        <taxon>Sordariomycetes</taxon>
        <taxon>Sordariomycetidae</taxon>
        <taxon>Sordariales</taxon>
        <taxon>Chaetomiaceae</taxon>
        <taxon>Thermothielavioides</taxon>
    </lineage>
</organism>
<dbReference type="GO" id="GO:0051536">
    <property type="term" value="F:iron-sulfur cluster binding"/>
    <property type="evidence" value="ECO:0007669"/>
    <property type="project" value="UniProtKB-KW"/>
</dbReference>
<dbReference type="PANTHER" id="PTHR11472:SF41">
    <property type="entry name" value="ATP-DEPENDENT DNA HELICASE DDX11-RELATED"/>
    <property type="match status" value="1"/>
</dbReference>
<dbReference type="PANTHER" id="PTHR11472">
    <property type="entry name" value="DNA REPAIR DEAD HELICASE RAD3/XP-D SUBFAMILY MEMBER"/>
    <property type="match status" value="1"/>
</dbReference>
<evidence type="ECO:0000313" key="26">
    <source>
        <dbReference type="Proteomes" id="UP000289323"/>
    </source>
</evidence>
<evidence type="ECO:0000256" key="7">
    <source>
        <dbReference type="ARBA" id="ARBA00022741"/>
    </source>
</evidence>
<dbReference type="InterPro" id="IPR027417">
    <property type="entry name" value="P-loop_NTPase"/>
</dbReference>